<keyword evidence="2" id="KW-1185">Reference proteome</keyword>
<sequence length="728" mass="81058">MSKIRQDKDFLTMMNKNSSIGRLSKPALALMLLPLLNACGSDSDNKETPVVPEVPVVPVEPETPEIPGIADLPAELAAKFDLLVEAPKSEFDGTMDIYLGRWYPCQTAHLNMCDEEAAAKDSYTIKAVGEEGFEGNTKYNLNTPDNSKYHMEINAEALLAWKSESIRSDIFQPGHFSVLDVMMYISEQREDFEVSDVVWNEARQAYDYKVSFDADGDGNFDTDEATHYTQWKDYNKSPNWGVSFFHSGGKMLSEAASFETVYDRLGEMLVRHQVEIRIMPMSPAYMERMWQSHIDEVEFKKANDGKVMLTNVLIDMEDTDGYKDEHIIPVATNVEVKAYNLRTDVFKPGVITQLDYIMSAAAASATTGEADFGFTYWPTLSTGTQLGSYVMNRIDHPETGHKIGAGGLRADGFDGWNYAAGMDEYTLDVMLHSQGSVTAAQFVADAGGENFAQECEWLREDDGSITEVKAQECIDHWSGTFGGNKLHIAMDQMVRNHGMNYIYFSWVKKMFWLYGATELNSVNQDRVNGNEYLFPTPVREAVVIADISKAVAPLSDTHFGWGIADCAQCHNEQKDPLGHGGSSWPLASGTEVTEIQPFHCASCHGNNGAMEGHGETSRCFWCHSEDYLMKNHGDASTWVDFSTVECGEESNPSPYWNAEAYGPITVGGMGSCSDNRSFKFANKELWDGSTYKDQPAGVTRTVGNSDWHTSDTFPDTYSCVTCHVNPKK</sequence>
<organism evidence="1 2">
    <name type="scientific">Ferrimonas lipolytica</name>
    <dbReference type="NCBI Taxonomy" id="2724191"/>
    <lineage>
        <taxon>Bacteria</taxon>
        <taxon>Pseudomonadati</taxon>
        <taxon>Pseudomonadota</taxon>
        <taxon>Gammaproteobacteria</taxon>
        <taxon>Alteromonadales</taxon>
        <taxon>Ferrimonadaceae</taxon>
        <taxon>Ferrimonas</taxon>
    </lineage>
</organism>
<dbReference type="RefSeq" id="WP_168660534.1">
    <property type="nucleotide sequence ID" value="NZ_CP051180.1"/>
</dbReference>
<dbReference type="SUPFAM" id="SSF48695">
    <property type="entry name" value="Multiheme cytochromes"/>
    <property type="match status" value="1"/>
</dbReference>
<protein>
    <submittedName>
        <fullName evidence="1">Uncharacterized protein</fullName>
    </submittedName>
</protein>
<name>A0A6H1UG24_9GAMM</name>
<dbReference type="Proteomes" id="UP000501602">
    <property type="component" value="Chromosome"/>
</dbReference>
<proteinExistence type="predicted"/>
<dbReference type="KEGG" id="fes:HER31_10510"/>
<evidence type="ECO:0000313" key="1">
    <source>
        <dbReference type="EMBL" id="QIZ77273.1"/>
    </source>
</evidence>
<gene>
    <name evidence="1" type="ORF">HER31_10510</name>
</gene>
<accession>A0A6H1UG24</accession>
<evidence type="ECO:0000313" key="2">
    <source>
        <dbReference type="Proteomes" id="UP000501602"/>
    </source>
</evidence>
<dbReference type="InterPro" id="IPR036280">
    <property type="entry name" value="Multihaem_cyt_sf"/>
</dbReference>
<reference evidence="1 2" key="1">
    <citation type="submission" date="2020-04" db="EMBL/GenBank/DDBJ databases">
        <title>Ferrimonas sp. S7 isolated from sea water.</title>
        <authorList>
            <person name="Bae S.S."/>
            <person name="Baek K."/>
        </authorList>
    </citation>
    <scope>NUCLEOTIDE SEQUENCE [LARGE SCALE GENOMIC DNA]</scope>
    <source>
        <strain evidence="1 2">S7</strain>
    </source>
</reference>
<dbReference type="EMBL" id="CP051180">
    <property type="protein sequence ID" value="QIZ77273.1"/>
    <property type="molecule type" value="Genomic_DNA"/>
</dbReference>
<dbReference type="AlphaFoldDB" id="A0A6H1UG24"/>